<dbReference type="InterPro" id="IPR000182">
    <property type="entry name" value="GNAT_dom"/>
</dbReference>
<dbReference type="CDD" id="cd04301">
    <property type="entry name" value="NAT_SF"/>
    <property type="match status" value="1"/>
</dbReference>
<dbReference type="PANTHER" id="PTHR43420:SF44">
    <property type="entry name" value="ACETYLTRANSFERASE YPEA"/>
    <property type="match status" value="1"/>
</dbReference>
<dbReference type="Gene3D" id="3.40.630.30">
    <property type="match status" value="1"/>
</dbReference>
<sequence>MKRGTKPVNYKAVKMKKEHIDGIYRIEELSFPDPWSKKSFTEELKNERAHYLVIENEEGIVVAFGGFWDIVGEAHINNIAVHPDFRGKGLGNIIVEALIEEAKDFKLTDMTLEVRASNQTAQNLYKKYGFKIAGLRREYYLDNREDAVIMWKHIEVINHMPKGMGL</sequence>
<dbReference type="InterPro" id="IPR006464">
    <property type="entry name" value="AcTrfase_RimI/Ard1"/>
</dbReference>
<dbReference type="InterPro" id="IPR016181">
    <property type="entry name" value="Acyl_CoA_acyltransferase"/>
</dbReference>
<comment type="similarity">
    <text evidence="1">Belongs to the acetyltransferase family. RimI subfamily.</text>
</comment>
<evidence type="ECO:0000256" key="1">
    <source>
        <dbReference type="ARBA" id="ARBA00005395"/>
    </source>
</evidence>
<dbReference type="Pfam" id="PF00583">
    <property type="entry name" value="Acetyltransf_1"/>
    <property type="match status" value="1"/>
</dbReference>
<keyword evidence="3 6" id="KW-0808">Transferase</keyword>
<dbReference type="NCBIfam" id="TIGR01575">
    <property type="entry name" value="rimI"/>
    <property type="match status" value="1"/>
</dbReference>
<dbReference type="EMBL" id="JAGGLI010000015">
    <property type="protein sequence ID" value="MBP2027736.1"/>
    <property type="molecule type" value="Genomic_DNA"/>
</dbReference>
<protein>
    <submittedName>
        <fullName evidence="6">Ribosomal-protein-alanine N-acetyltransferase</fullName>
        <ecNumber evidence="6">2.3.1.267</ecNumber>
    </submittedName>
</protein>
<keyword evidence="7" id="KW-1185">Reference proteome</keyword>
<reference evidence="6 7" key="1">
    <citation type="submission" date="2021-03" db="EMBL/GenBank/DDBJ databases">
        <title>Genomic Encyclopedia of Type Strains, Phase IV (KMG-IV): sequencing the most valuable type-strain genomes for metagenomic binning, comparative biology and taxonomic classification.</title>
        <authorList>
            <person name="Goeker M."/>
        </authorList>
    </citation>
    <scope>NUCLEOTIDE SEQUENCE [LARGE SCALE GENOMIC DNA]</scope>
    <source>
        <strain evidence="6 7">DSM 27512</strain>
    </source>
</reference>
<dbReference type="EC" id="2.3.1.267" evidence="6"/>
<keyword evidence="2" id="KW-0963">Cytoplasm</keyword>
<gene>
    <name evidence="6" type="ORF">J2Z35_001534</name>
</gene>
<dbReference type="PANTHER" id="PTHR43420">
    <property type="entry name" value="ACETYLTRANSFERASE"/>
    <property type="match status" value="1"/>
</dbReference>
<accession>A0ABS4KKS4</accession>
<evidence type="ECO:0000313" key="7">
    <source>
        <dbReference type="Proteomes" id="UP001314903"/>
    </source>
</evidence>
<feature type="domain" description="N-acetyltransferase" evidence="5">
    <location>
        <begin position="8"/>
        <end position="155"/>
    </location>
</feature>
<keyword evidence="4 6" id="KW-0012">Acyltransferase</keyword>
<dbReference type="SUPFAM" id="SSF55729">
    <property type="entry name" value="Acyl-CoA N-acyltransferases (Nat)"/>
    <property type="match status" value="1"/>
</dbReference>
<dbReference type="Proteomes" id="UP001314903">
    <property type="component" value="Unassembled WGS sequence"/>
</dbReference>
<name>A0ABS4KKS4_9FIRM</name>
<comment type="caution">
    <text evidence="6">The sequence shown here is derived from an EMBL/GenBank/DDBJ whole genome shotgun (WGS) entry which is preliminary data.</text>
</comment>
<evidence type="ECO:0000256" key="3">
    <source>
        <dbReference type="ARBA" id="ARBA00022679"/>
    </source>
</evidence>
<evidence type="ECO:0000259" key="5">
    <source>
        <dbReference type="PROSITE" id="PS51186"/>
    </source>
</evidence>
<evidence type="ECO:0000256" key="4">
    <source>
        <dbReference type="ARBA" id="ARBA00023315"/>
    </source>
</evidence>
<dbReference type="GO" id="GO:0008999">
    <property type="term" value="F:protein-N-terminal-alanine acetyltransferase activity"/>
    <property type="evidence" value="ECO:0007669"/>
    <property type="project" value="UniProtKB-EC"/>
</dbReference>
<dbReference type="InterPro" id="IPR050680">
    <property type="entry name" value="YpeA/RimI_acetyltransf"/>
</dbReference>
<evidence type="ECO:0000256" key="2">
    <source>
        <dbReference type="ARBA" id="ARBA00022490"/>
    </source>
</evidence>
<dbReference type="PROSITE" id="PS51186">
    <property type="entry name" value="GNAT"/>
    <property type="match status" value="1"/>
</dbReference>
<proteinExistence type="inferred from homology"/>
<evidence type="ECO:0000313" key="6">
    <source>
        <dbReference type="EMBL" id="MBP2027736.1"/>
    </source>
</evidence>
<organism evidence="6 7">
    <name type="scientific">Acetoanaerobium pronyense</name>
    <dbReference type="NCBI Taxonomy" id="1482736"/>
    <lineage>
        <taxon>Bacteria</taxon>
        <taxon>Bacillati</taxon>
        <taxon>Bacillota</taxon>
        <taxon>Clostridia</taxon>
        <taxon>Peptostreptococcales</taxon>
        <taxon>Filifactoraceae</taxon>
        <taxon>Acetoanaerobium</taxon>
    </lineage>
</organism>